<dbReference type="KEGG" id="glj:GKIL_0012"/>
<keyword evidence="1 5" id="KW-0436">Ligase</keyword>
<dbReference type="eggNOG" id="COG2170">
    <property type="taxonomic scope" value="Bacteria"/>
</dbReference>
<dbReference type="STRING" id="1183438.GKIL_0012"/>
<keyword evidence="7" id="KW-1185">Reference proteome</keyword>
<dbReference type="SUPFAM" id="SSF55931">
    <property type="entry name" value="Glutamine synthetase/guanido kinase"/>
    <property type="match status" value="1"/>
</dbReference>
<evidence type="ECO:0000256" key="5">
    <source>
        <dbReference type="HAMAP-Rule" id="MF_01609"/>
    </source>
</evidence>
<evidence type="ECO:0000256" key="3">
    <source>
        <dbReference type="ARBA" id="ARBA00022840"/>
    </source>
</evidence>
<comment type="catalytic activity">
    <reaction evidence="4 5">
        <text>L-cysteine + L-glutamate + ATP = gamma-L-glutamyl-L-cysteine + ADP + phosphate + H(+)</text>
        <dbReference type="Rhea" id="RHEA:13285"/>
        <dbReference type="ChEBI" id="CHEBI:15378"/>
        <dbReference type="ChEBI" id="CHEBI:29985"/>
        <dbReference type="ChEBI" id="CHEBI:30616"/>
        <dbReference type="ChEBI" id="CHEBI:35235"/>
        <dbReference type="ChEBI" id="CHEBI:43474"/>
        <dbReference type="ChEBI" id="CHEBI:58173"/>
        <dbReference type="ChEBI" id="CHEBI:456216"/>
        <dbReference type="EC" id="6.3.2.2"/>
    </reaction>
</comment>
<comment type="function">
    <text evidence="5">ATP-dependent carboxylate-amine ligase which exhibits weak glutamate--cysteine ligase activity.</text>
</comment>
<dbReference type="PANTHER" id="PTHR36510:SF1">
    <property type="entry name" value="GLUTAMATE--CYSTEINE LIGASE 2-RELATED"/>
    <property type="match status" value="1"/>
</dbReference>
<dbReference type="InterPro" id="IPR014746">
    <property type="entry name" value="Gln_synth/guanido_kin_cat_dom"/>
</dbReference>
<gene>
    <name evidence="6" type="primary">ybdK</name>
    <name evidence="6" type="ORF">GKIL_0012</name>
</gene>
<proteinExistence type="inferred from homology"/>
<dbReference type="InterPro" id="IPR006336">
    <property type="entry name" value="GCS2"/>
</dbReference>
<dbReference type="PATRIC" id="fig|1183438.3.peg.12"/>
<keyword evidence="3 5" id="KW-0067">ATP-binding</keyword>
<dbReference type="HOGENOM" id="CLU_044848_1_0_3"/>
<evidence type="ECO:0000313" key="7">
    <source>
        <dbReference type="Proteomes" id="UP000017396"/>
    </source>
</evidence>
<dbReference type="EMBL" id="CP003587">
    <property type="protein sequence ID" value="AGY56259.1"/>
    <property type="molecule type" value="Genomic_DNA"/>
</dbReference>
<name>U5QF56_GLOK1</name>
<dbReference type="InterPro" id="IPR011793">
    <property type="entry name" value="YbdK"/>
</dbReference>
<evidence type="ECO:0000313" key="6">
    <source>
        <dbReference type="EMBL" id="AGY56259.1"/>
    </source>
</evidence>
<comment type="similarity">
    <text evidence="5">Belongs to the glutamate--cysteine ligase type 2 family. YbdK subfamily.</text>
</comment>
<dbReference type="InterPro" id="IPR050141">
    <property type="entry name" value="GCL_type2/YbdK_subfam"/>
</dbReference>
<dbReference type="Proteomes" id="UP000017396">
    <property type="component" value="Chromosome"/>
</dbReference>
<keyword evidence="2 5" id="KW-0547">Nucleotide-binding</keyword>
<dbReference type="Pfam" id="PF04107">
    <property type="entry name" value="GCS2"/>
    <property type="match status" value="1"/>
</dbReference>
<dbReference type="EC" id="6.3.2.2" evidence="5"/>
<sequence>MELQLIDPETGDLAPRGPDLVAFCEAHPEVGLVVKPELVQATVEINTGICKDVAQVERDLTTQLLLLRTVAQQHGISFLSAGTHPFALWRNRRYTQSDRYRALIEKHVWTARRMQIYGLHVHVGMPDGDTAIQVINQLTQYAPLLLALSGNSPYWEGDDTGLDSCRTKVFENLSAAGLPFRFEDWAGYENLVQVLLESGSIQTQREIWWDIRPHSDFGTLEVRICDATRTLAEVLALTALVQCLAVYFQRLLAAGEEIRLLHPGIIRENKWRACRWGIDGELIDPLSLKPVPTRELIEQTVAFLQPIAVELDCANYLLGINAILEEGNGATRQRRVFEQTGSLAAVVADLEAGLAT</sequence>
<dbReference type="NCBIfam" id="TIGR02050">
    <property type="entry name" value="gshA_cyan_rel"/>
    <property type="match status" value="1"/>
</dbReference>
<reference evidence="6 7" key="1">
    <citation type="journal article" date="2013" name="PLoS ONE">
        <title>Cultivation and Complete Genome Sequencing of Gloeobacter kilaueensis sp. nov., from a Lava Cave in Kilauea Caldera, Hawai'i.</title>
        <authorList>
            <person name="Saw J.H."/>
            <person name="Schatz M."/>
            <person name="Brown M.V."/>
            <person name="Kunkel D.D."/>
            <person name="Foster J.S."/>
            <person name="Shick H."/>
            <person name="Christensen S."/>
            <person name="Hou S."/>
            <person name="Wan X."/>
            <person name="Donachie S.P."/>
        </authorList>
    </citation>
    <scope>NUCLEOTIDE SEQUENCE [LARGE SCALE GENOMIC DNA]</scope>
    <source>
        <strain evidence="7">JS</strain>
    </source>
</reference>
<dbReference type="GO" id="GO:0005524">
    <property type="term" value="F:ATP binding"/>
    <property type="evidence" value="ECO:0007669"/>
    <property type="project" value="UniProtKB-KW"/>
</dbReference>
<dbReference type="HAMAP" id="MF_01609">
    <property type="entry name" value="Glu_cys_ligase_2"/>
    <property type="match status" value="1"/>
</dbReference>
<evidence type="ECO:0000256" key="2">
    <source>
        <dbReference type="ARBA" id="ARBA00022741"/>
    </source>
</evidence>
<dbReference type="GO" id="GO:0004357">
    <property type="term" value="F:glutamate-cysteine ligase activity"/>
    <property type="evidence" value="ECO:0007669"/>
    <property type="project" value="UniProtKB-EC"/>
</dbReference>
<dbReference type="GO" id="GO:0042398">
    <property type="term" value="P:modified amino acid biosynthetic process"/>
    <property type="evidence" value="ECO:0007669"/>
    <property type="project" value="InterPro"/>
</dbReference>
<evidence type="ECO:0000256" key="1">
    <source>
        <dbReference type="ARBA" id="ARBA00022598"/>
    </source>
</evidence>
<organism evidence="6 7">
    <name type="scientific">Gloeobacter kilaueensis (strain ATCC BAA-2537 / CCAP 1431/1 / ULC 316 / JS1)</name>
    <dbReference type="NCBI Taxonomy" id="1183438"/>
    <lineage>
        <taxon>Bacteria</taxon>
        <taxon>Bacillati</taxon>
        <taxon>Cyanobacteriota</taxon>
        <taxon>Cyanophyceae</taxon>
        <taxon>Gloeobacterales</taxon>
        <taxon>Gloeobacteraceae</taxon>
        <taxon>Gloeobacter</taxon>
    </lineage>
</organism>
<evidence type="ECO:0000256" key="4">
    <source>
        <dbReference type="ARBA" id="ARBA00048819"/>
    </source>
</evidence>
<accession>U5QF56</accession>
<dbReference type="PANTHER" id="PTHR36510">
    <property type="entry name" value="GLUTAMATE--CYSTEINE LIGASE 2-RELATED"/>
    <property type="match status" value="1"/>
</dbReference>
<dbReference type="Gene3D" id="3.30.590.20">
    <property type="match status" value="1"/>
</dbReference>
<protein>
    <recommendedName>
        <fullName evidence="5">Putative glutamate--cysteine ligase 2</fullName>
        <ecNumber evidence="5">6.3.2.2</ecNumber>
    </recommendedName>
    <alternativeName>
        <fullName evidence="5">Gamma-glutamylcysteine synthetase 2</fullName>
        <shortName evidence="5">GCS 2</shortName>
        <shortName evidence="5">Gamma-GCS 2</shortName>
    </alternativeName>
</protein>
<dbReference type="AlphaFoldDB" id="U5QF56"/>